<dbReference type="PROSITE" id="PS50088">
    <property type="entry name" value="ANK_REPEAT"/>
    <property type="match status" value="2"/>
</dbReference>
<dbReference type="RefSeq" id="WP_186955188.1">
    <property type="nucleotide sequence ID" value="NZ_JACOFX010000011.1"/>
</dbReference>
<feature type="repeat" description="ANK" evidence="3">
    <location>
        <begin position="500"/>
        <end position="532"/>
    </location>
</feature>
<feature type="transmembrane region" description="Helical" evidence="4">
    <location>
        <begin position="12"/>
        <end position="34"/>
    </location>
</feature>
<keyword evidence="1" id="KW-0677">Repeat</keyword>
<evidence type="ECO:0000313" key="7">
    <source>
        <dbReference type="Proteomes" id="UP000646911"/>
    </source>
</evidence>
<comment type="caution">
    <text evidence="6">The sequence shown here is derived from an EMBL/GenBank/DDBJ whole genome shotgun (WGS) entry which is preliminary data.</text>
</comment>
<evidence type="ECO:0000256" key="4">
    <source>
        <dbReference type="SAM" id="Phobius"/>
    </source>
</evidence>
<proteinExistence type="predicted"/>
<keyword evidence="7" id="KW-1185">Reference proteome</keyword>
<dbReference type="Pfam" id="PF12158">
    <property type="entry name" value="DUF3592"/>
    <property type="match status" value="1"/>
</dbReference>
<organism evidence="6 7">
    <name type="scientific">Undibacterium umbellatum</name>
    <dbReference type="NCBI Taxonomy" id="2762300"/>
    <lineage>
        <taxon>Bacteria</taxon>
        <taxon>Pseudomonadati</taxon>
        <taxon>Pseudomonadota</taxon>
        <taxon>Betaproteobacteria</taxon>
        <taxon>Burkholderiales</taxon>
        <taxon>Oxalobacteraceae</taxon>
        <taxon>Undibacterium</taxon>
    </lineage>
</organism>
<evidence type="ECO:0000256" key="1">
    <source>
        <dbReference type="ARBA" id="ARBA00022737"/>
    </source>
</evidence>
<gene>
    <name evidence="6" type="ORF">H8L47_19060</name>
</gene>
<dbReference type="PROSITE" id="PS50297">
    <property type="entry name" value="ANK_REP_REGION"/>
    <property type="match status" value="2"/>
</dbReference>
<feature type="transmembrane region" description="Helical" evidence="4">
    <location>
        <begin position="433"/>
        <end position="451"/>
    </location>
</feature>
<dbReference type="Pfam" id="PF12796">
    <property type="entry name" value="Ank_2"/>
    <property type="match status" value="2"/>
</dbReference>
<dbReference type="PANTHER" id="PTHR24171">
    <property type="entry name" value="ANKYRIN REPEAT DOMAIN-CONTAINING PROTEIN 39-RELATED"/>
    <property type="match status" value="1"/>
</dbReference>
<feature type="transmembrane region" description="Helical" evidence="4">
    <location>
        <begin position="210"/>
        <end position="234"/>
    </location>
</feature>
<feature type="transmembrane region" description="Helical" evidence="4">
    <location>
        <begin position="240"/>
        <end position="259"/>
    </location>
</feature>
<keyword evidence="4" id="KW-1133">Transmembrane helix</keyword>
<evidence type="ECO:0000313" key="6">
    <source>
        <dbReference type="EMBL" id="MBC3909669.1"/>
    </source>
</evidence>
<dbReference type="InterPro" id="IPR021994">
    <property type="entry name" value="DUF3592"/>
</dbReference>
<dbReference type="Gene3D" id="1.25.40.20">
    <property type="entry name" value="Ankyrin repeat-containing domain"/>
    <property type="match status" value="2"/>
</dbReference>
<evidence type="ECO:0000256" key="2">
    <source>
        <dbReference type="ARBA" id="ARBA00023043"/>
    </source>
</evidence>
<keyword evidence="4" id="KW-0472">Membrane</keyword>
<evidence type="ECO:0000256" key="3">
    <source>
        <dbReference type="PROSITE-ProRule" id="PRU00023"/>
    </source>
</evidence>
<feature type="repeat" description="ANK" evidence="3">
    <location>
        <begin position="607"/>
        <end position="639"/>
    </location>
</feature>
<accession>A0ABR6ZDG4</accession>
<dbReference type="InterPro" id="IPR036770">
    <property type="entry name" value="Ankyrin_rpt-contain_sf"/>
</dbReference>
<feature type="transmembrane region" description="Helical" evidence="4">
    <location>
        <begin position="144"/>
        <end position="170"/>
    </location>
</feature>
<dbReference type="InterPro" id="IPR002110">
    <property type="entry name" value="Ankyrin_rpt"/>
</dbReference>
<dbReference type="SUPFAM" id="SSF48403">
    <property type="entry name" value="Ankyrin repeat"/>
    <property type="match status" value="1"/>
</dbReference>
<feature type="domain" description="DUF3592" evidence="5">
    <location>
        <begin position="62"/>
        <end position="138"/>
    </location>
</feature>
<evidence type="ECO:0000259" key="5">
    <source>
        <dbReference type="Pfam" id="PF12158"/>
    </source>
</evidence>
<protein>
    <submittedName>
        <fullName evidence="6">Ankyrin repeat domain-containing protein</fullName>
    </submittedName>
</protein>
<sequence length="663" mass="73144">MTTIKTISSKLGASLFALVFVIGFGAGGLFGGVLPMSRQVQGWWRADELVAVLARVDQLRMDEHRGKSKTLRVVAEFVYQYNGRTYRSNRINIAGDGSDNIGSYHQDTYARLQQARDSQQKVTLWLDPQEPEFAVYDKTLRLSLFLFLIPFATLFPAVSLGALWALWAIWCKADKEETQSAVAVTPGQQLAGAQSYAAGRLELQADNSGALGLGLFALFWNLLSFPIAGVVLLQDQQGSQWGWLVLVFPLAGIFLMWAAGKIALARWRLGKVSLSLTQQPYTGIDNLAVRLHIEPGLGLRLQTASTHYPVQIQVQCVHEDRRGEDTTTKTLWAQELGERHVVHGAQSLDFSISLPADMPISGILEHKEVEVIWKLQIKVLDAELSFKLPVRQGMGGQVNARDVLEQQYPREPINLFGFPRTPEGTKQQTRNWFWAYGIFFVLIAITAFAIFNSASEDSTQQRSTQQRSTDQAQTLAQTETFAQLKARLATGADVNAGDAEGRSLLMQAVDEVSLEKVRYLLEQGAKVDLATPVDADGHGGRTAVFAAIDHDAVEIVQALADADADLRRPSNKVWTPVHYAAYKGALKSLRYLHQRGLAIDEVFNGGRGSTPLMVAAQYNQLPAIAFLLQAGADRSKKDLYGEDACGYARFFKQEAAAKALDCQ</sequence>
<dbReference type="Proteomes" id="UP000646911">
    <property type="component" value="Unassembled WGS sequence"/>
</dbReference>
<keyword evidence="2 3" id="KW-0040">ANK repeat</keyword>
<dbReference type="EMBL" id="JACOFX010000011">
    <property type="protein sequence ID" value="MBC3909669.1"/>
    <property type="molecule type" value="Genomic_DNA"/>
</dbReference>
<name>A0ABR6ZDG4_9BURK</name>
<dbReference type="SMART" id="SM00248">
    <property type="entry name" value="ANK"/>
    <property type="match status" value="4"/>
</dbReference>
<keyword evidence="4" id="KW-0812">Transmembrane</keyword>
<reference evidence="6 7" key="1">
    <citation type="submission" date="2020-08" db="EMBL/GenBank/DDBJ databases">
        <title>Novel species isolated from subtropical streams in China.</title>
        <authorList>
            <person name="Lu H."/>
        </authorList>
    </citation>
    <scope>NUCLEOTIDE SEQUENCE [LARGE SCALE GENOMIC DNA]</scope>
    <source>
        <strain evidence="6 7">NL8W</strain>
    </source>
</reference>